<dbReference type="Proteomes" id="UP000318138">
    <property type="component" value="Chromosome"/>
</dbReference>
<evidence type="ECO:0000256" key="8">
    <source>
        <dbReference type="ARBA" id="ARBA00022679"/>
    </source>
</evidence>
<dbReference type="CDD" id="cd02025">
    <property type="entry name" value="PanK"/>
    <property type="match status" value="1"/>
</dbReference>
<dbReference type="AlphaFoldDB" id="A0A859FKN6"/>
<evidence type="ECO:0000256" key="11">
    <source>
        <dbReference type="ARBA" id="ARBA00022840"/>
    </source>
</evidence>
<evidence type="ECO:0000256" key="4">
    <source>
        <dbReference type="ARBA" id="ARBA00006087"/>
    </source>
</evidence>
<dbReference type="EC" id="2.7.1.33" evidence="5 14"/>
<feature type="binding site" evidence="14">
    <location>
        <begin position="93"/>
        <end position="100"/>
    </location>
    <ligand>
        <name>ATP</name>
        <dbReference type="ChEBI" id="CHEBI:30616"/>
    </ligand>
</feature>
<keyword evidence="7 14" id="KW-0963">Cytoplasm</keyword>
<comment type="catalytic activity">
    <reaction evidence="1 14 15">
        <text>(R)-pantothenate + ATP = (R)-4'-phosphopantothenate + ADP + H(+)</text>
        <dbReference type="Rhea" id="RHEA:16373"/>
        <dbReference type="ChEBI" id="CHEBI:10986"/>
        <dbReference type="ChEBI" id="CHEBI:15378"/>
        <dbReference type="ChEBI" id="CHEBI:29032"/>
        <dbReference type="ChEBI" id="CHEBI:30616"/>
        <dbReference type="ChEBI" id="CHEBI:456216"/>
        <dbReference type="EC" id="2.7.1.33"/>
    </reaction>
</comment>
<sequence>MGIIDNVSPFLSFTRKEWAALRESYPMEVTQEEVERLKGVNVALNLDEIADIYLPLTRLLHLHAIASQELYRSRNVFLKKQEKKVPYIIGIAGSVAVGKSTFARVLHTLMSRWDRHPRVDLVTTDGFLYPNAELEKRGIMNKKGFPESYNVQELLRVLAEIKSGKSVVEAPVYSHLTYDIIPGEKQVVEQPDIVIIEGINVLQPPKQQGGVYVSDYFDFSIYVDAAEEDIFTWYVERFKSLRQTAFRNPESYFRKYAELTDEEADATAKDIWQRINQPNLRNNILPTRQRADLILRKGDHHFVSEILMRKI</sequence>
<dbReference type="KEGG" id="psua:FLK61_40480"/>
<dbReference type="PANTHER" id="PTHR10285">
    <property type="entry name" value="URIDINE KINASE"/>
    <property type="match status" value="1"/>
</dbReference>
<organism evidence="17 18">
    <name type="scientific">Paenalkalicoccus suaedae</name>
    <dbReference type="NCBI Taxonomy" id="2592382"/>
    <lineage>
        <taxon>Bacteria</taxon>
        <taxon>Bacillati</taxon>
        <taxon>Bacillota</taxon>
        <taxon>Bacilli</taxon>
        <taxon>Bacillales</taxon>
        <taxon>Bacillaceae</taxon>
        <taxon>Paenalkalicoccus</taxon>
    </lineage>
</organism>
<keyword evidence="9 14" id="KW-0547">Nucleotide-binding</keyword>
<comment type="similarity">
    <text evidence="4 14 15">Belongs to the prokaryotic pantothenate kinase family.</text>
</comment>
<dbReference type="GO" id="GO:0015937">
    <property type="term" value="P:coenzyme A biosynthetic process"/>
    <property type="evidence" value="ECO:0007669"/>
    <property type="project" value="UniProtKB-UniRule"/>
</dbReference>
<accession>A0A859FKN6</accession>
<protein>
    <recommendedName>
        <fullName evidence="6 14">Pantothenate kinase</fullName>
        <ecNumber evidence="5 14">2.7.1.33</ecNumber>
    </recommendedName>
    <alternativeName>
        <fullName evidence="13 14">Pantothenic acid kinase</fullName>
    </alternativeName>
</protein>
<dbReference type="SUPFAM" id="SSF52540">
    <property type="entry name" value="P-loop containing nucleoside triphosphate hydrolases"/>
    <property type="match status" value="1"/>
</dbReference>
<comment type="pathway">
    <text evidence="3 14 15">Cofactor biosynthesis; coenzyme A biosynthesis; CoA from (R)-pantothenate: step 1/5.</text>
</comment>
<evidence type="ECO:0000256" key="2">
    <source>
        <dbReference type="ARBA" id="ARBA00004496"/>
    </source>
</evidence>
<keyword evidence="11 14" id="KW-0067">ATP-binding</keyword>
<dbReference type="GO" id="GO:0005524">
    <property type="term" value="F:ATP binding"/>
    <property type="evidence" value="ECO:0007669"/>
    <property type="project" value="UniProtKB-UniRule"/>
</dbReference>
<dbReference type="Pfam" id="PF00485">
    <property type="entry name" value="PRK"/>
    <property type="match status" value="1"/>
</dbReference>
<dbReference type="GO" id="GO:0004594">
    <property type="term" value="F:pantothenate kinase activity"/>
    <property type="evidence" value="ECO:0007669"/>
    <property type="project" value="UniProtKB-UniRule"/>
</dbReference>
<dbReference type="PIRSF" id="PIRSF000545">
    <property type="entry name" value="Pantothenate_kin"/>
    <property type="match status" value="1"/>
</dbReference>
<proteinExistence type="inferred from homology"/>
<evidence type="ECO:0000256" key="7">
    <source>
        <dbReference type="ARBA" id="ARBA00022490"/>
    </source>
</evidence>
<dbReference type="GO" id="GO:0005737">
    <property type="term" value="C:cytoplasm"/>
    <property type="evidence" value="ECO:0007669"/>
    <property type="project" value="UniProtKB-SubCell"/>
</dbReference>
<evidence type="ECO:0000256" key="9">
    <source>
        <dbReference type="ARBA" id="ARBA00022741"/>
    </source>
</evidence>
<evidence type="ECO:0000313" key="18">
    <source>
        <dbReference type="Proteomes" id="UP000318138"/>
    </source>
</evidence>
<comment type="subcellular location">
    <subcellularLocation>
        <location evidence="2 14 15">Cytoplasm</location>
    </subcellularLocation>
</comment>
<evidence type="ECO:0000256" key="15">
    <source>
        <dbReference type="RuleBase" id="RU003530"/>
    </source>
</evidence>
<name>A0A859FKN6_9BACI</name>
<evidence type="ECO:0000256" key="1">
    <source>
        <dbReference type="ARBA" id="ARBA00001206"/>
    </source>
</evidence>
<keyword evidence="8 14" id="KW-0808">Transferase</keyword>
<dbReference type="NCBIfam" id="TIGR00554">
    <property type="entry name" value="panK_bact"/>
    <property type="match status" value="1"/>
</dbReference>
<keyword evidence="12 14" id="KW-0173">Coenzyme A biosynthesis</keyword>
<evidence type="ECO:0000256" key="14">
    <source>
        <dbReference type="HAMAP-Rule" id="MF_00215"/>
    </source>
</evidence>
<dbReference type="InterPro" id="IPR027417">
    <property type="entry name" value="P-loop_NTPase"/>
</dbReference>
<dbReference type="InterPro" id="IPR004566">
    <property type="entry name" value="PanK"/>
</dbReference>
<keyword evidence="10 14" id="KW-0418">Kinase</keyword>
<dbReference type="EMBL" id="CP041372">
    <property type="protein sequence ID" value="QKS73353.1"/>
    <property type="molecule type" value="Genomic_DNA"/>
</dbReference>
<evidence type="ECO:0000259" key="16">
    <source>
        <dbReference type="Pfam" id="PF00485"/>
    </source>
</evidence>
<evidence type="ECO:0000313" key="17">
    <source>
        <dbReference type="EMBL" id="QKS73353.1"/>
    </source>
</evidence>
<evidence type="ECO:0000256" key="6">
    <source>
        <dbReference type="ARBA" id="ARBA00015080"/>
    </source>
</evidence>
<evidence type="ECO:0000256" key="5">
    <source>
        <dbReference type="ARBA" id="ARBA00012102"/>
    </source>
</evidence>
<evidence type="ECO:0000256" key="10">
    <source>
        <dbReference type="ARBA" id="ARBA00022777"/>
    </source>
</evidence>
<keyword evidence="18" id="KW-1185">Reference proteome</keyword>
<gene>
    <name evidence="14" type="primary">coaA</name>
    <name evidence="17" type="ORF">FLK61_40480</name>
</gene>
<evidence type="ECO:0000256" key="13">
    <source>
        <dbReference type="ARBA" id="ARBA00032866"/>
    </source>
</evidence>
<dbReference type="InterPro" id="IPR006083">
    <property type="entry name" value="PRK/URK"/>
</dbReference>
<dbReference type="Gene3D" id="3.40.50.300">
    <property type="entry name" value="P-loop containing nucleotide triphosphate hydrolases"/>
    <property type="match status" value="1"/>
</dbReference>
<evidence type="ECO:0000256" key="12">
    <source>
        <dbReference type="ARBA" id="ARBA00022993"/>
    </source>
</evidence>
<feature type="domain" description="Phosphoribulokinase/uridine kinase" evidence="16">
    <location>
        <begin position="88"/>
        <end position="237"/>
    </location>
</feature>
<dbReference type="HAMAP" id="MF_00215">
    <property type="entry name" value="Pantothen_kinase_1"/>
    <property type="match status" value="1"/>
</dbReference>
<evidence type="ECO:0000256" key="3">
    <source>
        <dbReference type="ARBA" id="ARBA00005225"/>
    </source>
</evidence>
<reference evidence="18" key="1">
    <citation type="submission" date="2019-07" db="EMBL/GenBank/DDBJ databases">
        <title>Bacillus alkalisoli sp. nov. isolated from saline soil.</title>
        <authorList>
            <person name="Sun J.-Q."/>
            <person name="Xu L."/>
        </authorList>
    </citation>
    <scope>NUCLEOTIDE SEQUENCE [LARGE SCALE GENOMIC DNA]</scope>
    <source>
        <strain evidence="18">M4U3P1</strain>
    </source>
</reference>
<dbReference type="UniPathway" id="UPA00241">
    <property type="reaction ID" value="UER00352"/>
</dbReference>